<dbReference type="EMBL" id="FOGI01000005">
    <property type="protein sequence ID" value="SER84886.1"/>
    <property type="molecule type" value="Genomic_DNA"/>
</dbReference>
<proteinExistence type="predicted"/>
<reference evidence="2" key="1">
    <citation type="submission" date="2016-10" db="EMBL/GenBank/DDBJ databases">
        <authorList>
            <person name="Varghese N."/>
            <person name="Submissions S."/>
        </authorList>
    </citation>
    <scope>NUCLEOTIDE SEQUENCE [LARGE SCALE GENOMIC DNA]</scope>
    <source>
        <strain evidence="2">DSM 44260</strain>
    </source>
</reference>
<sequence>MPKGLVQRWEAVYARYGWTGPEGVAEASEDVGALWREMAAVLGCPWWLVAGLVTAAEAFDAQGREWSVWAAAQTGFFDDQSRRLSGVLLVRADVFSPLSGR</sequence>
<keyword evidence="2" id="KW-1185">Reference proteome</keyword>
<dbReference type="Proteomes" id="UP000199051">
    <property type="component" value="Unassembled WGS sequence"/>
</dbReference>
<name>A0A1H9SIL1_9PSEU</name>
<dbReference type="AlphaFoldDB" id="A0A1H9SIL1"/>
<dbReference type="STRING" id="155974.SAMN04487818_105482"/>
<evidence type="ECO:0000313" key="1">
    <source>
        <dbReference type="EMBL" id="SER84886.1"/>
    </source>
</evidence>
<protein>
    <submittedName>
        <fullName evidence="1">Uncharacterized protein</fullName>
    </submittedName>
</protein>
<gene>
    <name evidence="1" type="ORF">SAMN04487818_105482</name>
</gene>
<evidence type="ECO:0000313" key="2">
    <source>
        <dbReference type="Proteomes" id="UP000199051"/>
    </source>
</evidence>
<accession>A0A1H9SIL1</accession>
<organism evidence="1 2">
    <name type="scientific">Actinokineospora terrae</name>
    <dbReference type="NCBI Taxonomy" id="155974"/>
    <lineage>
        <taxon>Bacteria</taxon>
        <taxon>Bacillati</taxon>
        <taxon>Actinomycetota</taxon>
        <taxon>Actinomycetes</taxon>
        <taxon>Pseudonocardiales</taxon>
        <taxon>Pseudonocardiaceae</taxon>
        <taxon>Actinokineospora</taxon>
    </lineage>
</organism>